<dbReference type="EMBL" id="VLNT01000012">
    <property type="protein sequence ID" value="TSD58691.1"/>
    <property type="molecule type" value="Genomic_DNA"/>
</dbReference>
<organism evidence="2 3">
    <name type="scientific">Aeromicrobium piscarium</name>
    <dbReference type="NCBI Taxonomy" id="2590901"/>
    <lineage>
        <taxon>Bacteria</taxon>
        <taxon>Bacillati</taxon>
        <taxon>Actinomycetota</taxon>
        <taxon>Actinomycetes</taxon>
        <taxon>Propionibacteriales</taxon>
        <taxon>Nocardioidaceae</taxon>
        <taxon>Aeromicrobium</taxon>
    </lineage>
</organism>
<dbReference type="AlphaFoldDB" id="A0A554RX68"/>
<sequence length="96" mass="10461">MSSSNYTWDEFAVDIGARIKAARLAKGMSQEKVARAANIATFTYQKLEKGVARPGAALNPRLTTLVSLCRALDVTIDDLIPTKWPAEIPSVERGAR</sequence>
<keyword evidence="3" id="KW-1185">Reference proteome</keyword>
<reference evidence="2 3" key="1">
    <citation type="submission" date="2019-07" db="EMBL/GenBank/DDBJ databases">
        <authorList>
            <person name="Zhao L.H."/>
        </authorList>
    </citation>
    <scope>NUCLEOTIDE SEQUENCE [LARGE SCALE GENOMIC DNA]</scope>
    <source>
        <strain evidence="2 3">Co35</strain>
    </source>
</reference>
<evidence type="ECO:0000259" key="1">
    <source>
        <dbReference type="PROSITE" id="PS50943"/>
    </source>
</evidence>
<accession>A0A554RX68</accession>
<dbReference type="InterPro" id="IPR010982">
    <property type="entry name" value="Lambda_DNA-bd_dom_sf"/>
</dbReference>
<dbReference type="CDD" id="cd00093">
    <property type="entry name" value="HTH_XRE"/>
    <property type="match status" value="1"/>
</dbReference>
<name>A0A554RX68_9ACTN</name>
<dbReference type="SMART" id="SM00530">
    <property type="entry name" value="HTH_XRE"/>
    <property type="match status" value="1"/>
</dbReference>
<dbReference type="PROSITE" id="PS50943">
    <property type="entry name" value="HTH_CROC1"/>
    <property type="match status" value="1"/>
</dbReference>
<dbReference type="Pfam" id="PF01381">
    <property type="entry name" value="HTH_3"/>
    <property type="match status" value="1"/>
</dbReference>
<dbReference type="Proteomes" id="UP000316988">
    <property type="component" value="Unassembled WGS sequence"/>
</dbReference>
<feature type="domain" description="HTH cro/C1-type" evidence="1">
    <location>
        <begin position="19"/>
        <end position="79"/>
    </location>
</feature>
<dbReference type="SUPFAM" id="SSF47413">
    <property type="entry name" value="lambda repressor-like DNA-binding domains"/>
    <property type="match status" value="1"/>
</dbReference>
<evidence type="ECO:0000313" key="3">
    <source>
        <dbReference type="Proteomes" id="UP000316988"/>
    </source>
</evidence>
<dbReference type="Gene3D" id="1.10.260.40">
    <property type="entry name" value="lambda repressor-like DNA-binding domains"/>
    <property type="match status" value="1"/>
</dbReference>
<protein>
    <submittedName>
        <fullName evidence="2">Helix-turn-helix transcriptional regulator</fullName>
    </submittedName>
</protein>
<dbReference type="GO" id="GO:0003677">
    <property type="term" value="F:DNA binding"/>
    <property type="evidence" value="ECO:0007669"/>
    <property type="project" value="InterPro"/>
</dbReference>
<dbReference type="OrthoDB" id="5074395at2"/>
<evidence type="ECO:0000313" key="2">
    <source>
        <dbReference type="EMBL" id="TSD58691.1"/>
    </source>
</evidence>
<gene>
    <name evidence="2" type="ORF">FNM00_13610</name>
</gene>
<proteinExistence type="predicted"/>
<comment type="caution">
    <text evidence="2">The sequence shown here is derived from an EMBL/GenBank/DDBJ whole genome shotgun (WGS) entry which is preliminary data.</text>
</comment>
<dbReference type="RefSeq" id="WP_143914096.1">
    <property type="nucleotide sequence ID" value="NZ_VLNT01000012.1"/>
</dbReference>
<dbReference type="InterPro" id="IPR001387">
    <property type="entry name" value="Cro/C1-type_HTH"/>
</dbReference>